<dbReference type="PANTHER" id="PTHR46300">
    <property type="entry name" value="P450, PUTATIVE (EUROFUNG)-RELATED-RELATED"/>
    <property type="match status" value="1"/>
</dbReference>
<evidence type="ECO:0000256" key="1">
    <source>
        <dbReference type="ARBA" id="ARBA00010617"/>
    </source>
</evidence>
<evidence type="ECO:0000256" key="2">
    <source>
        <dbReference type="ARBA" id="ARBA00022723"/>
    </source>
</evidence>
<evidence type="ECO:0000313" key="9">
    <source>
        <dbReference type="Proteomes" id="UP001187682"/>
    </source>
</evidence>
<dbReference type="GO" id="GO:0016705">
    <property type="term" value="F:oxidoreductase activity, acting on paired donors, with incorporation or reduction of molecular oxygen"/>
    <property type="evidence" value="ECO:0007669"/>
    <property type="project" value="InterPro"/>
</dbReference>
<comment type="similarity">
    <text evidence="1 7">Belongs to the cytochrome P450 family.</text>
</comment>
<dbReference type="EMBL" id="ONZQ02000012">
    <property type="protein sequence ID" value="SPO05427.1"/>
    <property type="molecule type" value="Genomic_DNA"/>
</dbReference>
<dbReference type="InterPro" id="IPR036396">
    <property type="entry name" value="Cyt_P450_sf"/>
</dbReference>
<dbReference type="Pfam" id="PF00067">
    <property type="entry name" value="p450"/>
    <property type="match status" value="1"/>
</dbReference>
<reference evidence="8" key="1">
    <citation type="submission" date="2018-03" db="EMBL/GenBank/DDBJ databases">
        <authorList>
            <person name="Guldener U."/>
        </authorList>
    </citation>
    <scope>NUCLEOTIDE SEQUENCE</scope>
</reference>
<dbReference type="PRINTS" id="PR00463">
    <property type="entry name" value="EP450I"/>
</dbReference>
<dbReference type="InterPro" id="IPR001128">
    <property type="entry name" value="Cyt_P450"/>
</dbReference>
<evidence type="ECO:0000256" key="7">
    <source>
        <dbReference type="RuleBase" id="RU000461"/>
    </source>
</evidence>
<evidence type="ECO:0000256" key="3">
    <source>
        <dbReference type="ARBA" id="ARBA00023002"/>
    </source>
</evidence>
<dbReference type="SUPFAM" id="SSF48264">
    <property type="entry name" value="Cytochrome P450"/>
    <property type="match status" value="1"/>
</dbReference>
<dbReference type="PANTHER" id="PTHR46300:SF2">
    <property type="entry name" value="CYTOCHROME P450 MONOOXYGENASE ALNH-RELATED"/>
    <property type="match status" value="1"/>
</dbReference>
<evidence type="ECO:0000256" key="5">
    <source>
        <dbReference type="ARBA" id="ARBA00023033"/>
    </source>
</evidence>
<dbReference type="AlphaFoldDB" id="A0AAE8N5V7"/>
<dbReference type="CDD" id="cd11065">
    <property type="entry name" value="CYP64-like"/>
    <property type="match status" value="1"/>
</dbReference>
<evidence type="ECO:0000313" key="8">
    <source>
        <dbReference type="EMBL" id="SPO05427.1"/>
    </source>
</evidence>
<evidence type="ECO:0000256" key="4">
    <source>
        <dbReference type="ARBA" id="ARBA00023004"/>
    </source>
</evidence>
<dbReference type="InterPro" id="IPR050364">
    <property type="entry name" value="Cytochrome_P450_fung"/>
</dbReference>
<accession>A0AAE8N5V7</accession>
<keyword evidence="3 7" id="KW-0560">Oxidoreductase</keyword>
<dbReference type="PROSITE" id="PS00086">
    <property type="entry name" value="CYTOCHROME_P450"/>
    <property type="match status" value="1"/>
</dbReference>
<gene>
    <name evidence="8" type="ORF">DNG_08114</name>
</gene>
<comment type="cofactor">
    <cofactor evidence="6">
        <name>heme</name>
        <dbReference type="ChEBI" id="CHEBI:30413"/>
    </cofactor>
</comment>
<keyword evidence="6 7" id="KW-0349">Heme</keyword>
<dbReference type="GO" id="GO:0004497">
    <property type="term" value="F:monooxygenase activity"/>
    <property type="evidence" value="ECO:0007669"/>
    <property type="project" value="UniProtKB-KW"/>
</dbReference>
<dbReference type="Proteomes" id="UP001187682">
    <property type="component" value="Unassembled WGS sequence"/>
</dbReference>
<keyword evidence="9" id="KW-1185">Reference proteome</keyword>
<dbReference type="Gene3D" id="1.10.630.10">
    <property type="entry name" value="Cytochrome P450"/>
    <property type="match status" value="1"/>
</dbReference>
<feature type="binding site" description="axial binding residue" evidence="6">
    <location>
        <position position="478"/>
    </location>
    <ligand>
        <name>heme</name>
        <dbReference type="ChEBI" id="CHEBI:30413"/>
    </ligand>
    <ligandPart>
        <name>Fe</name>
        <dbReference type="ChEBI" id="CHEBI:18248"/>
    </ligandPart>
</feature>
<proteinExistence type="inferred from homology"/>
<keyword evidence="4 6" id="KW-0408">Iron</keyword>
<dbReference type="InterPro" id="IPR002401">
    <property type="entry name" value="Cyt_P450_E_grp-I"/>
</dbReference>
<comment type="caution">
    <text evidence="8">The sequence shown here is derived from an EMBL/GenBank/DDBJ whole genome shotgun (WGS) entry which is preliminary data.</text>
</comment>
<dbReference type="GO" id="GO:0020037">
    <property type="term" value="F:heme binding"/>
    <property type="evidence" value="ECO:0007669"/>
    <property type="project" value="InterPro"/>
</dbReference>
<keyword evidence="5 7" id="KW-0503">Monooxygenase</keyword>
<dbReference type="GO" id="GO:0005506">
    <property type="term" value="F:iron ion binding"/>
    <property type="evidence" value="ECO:0007669"/>
    <property type="project" value="InterPro"/>
</dbReference>
<evidence type="ECO:0000256" key="6">
    <source>
        <dbReference type="PIRSR" id="PIRSR602401-1"/>
    </source>
</evidence>
<dbReference type="InterPro" id="IPR017972">
    <property type="entry name" value="Cyt_P450_CS"/>
</dbReference>
<organism evidence="8 9">
    <name type="scientific">Cephalotrichum gorgonifer</name>
    <dbReference type="NCBI Taxonomy" id="2041049"/>
    <lineage>
        <taxon>Eukaryota</taxon>
        <taxon>Fungi</taxon>
        <taxon>Dikarya</taxon>
        <taxon>Ascomycota</taxon>
        <taxon>Pezizomycotina</taxon>
        <taxon>Sordariomycetes</taxon>
        <taxon>Hypocreomycetidae</taxon>
        <taxon>Microascales</taxon>
        <taxon>Microascaceae</taxon>
        <taxon>Cephalotrichum</taxon>
    </lineage>
</organism>
<protein>
    <submittedName>
        <fullName evidence="8">Related to O-methylsterigmatocystin oxidoreductase</fullName>
    </submittedName>
</protein>
<name>A0AAE8N5V7_9PEZI</name>
<keyword evidence="2 6" id="KW-0479">Metal-binding</keyword>
<sequence>MCALSTPSWIATALASLPESSLTKIIAGLSVSAAAMVIRYILSTIRTKDFPPGPPTFPGIGNLHQIPLEQPFIKFHEWSKVYGDIIGLKIGPNNIVVLHSAKYVRELLDKRGAIYSGRPYSHIPAEHVFKEHGDKHILNLQYGPYLKRWRSAIAYLVGPAGVKQTLPMQEMTSATLLHQLLVEPAGSLNHLKNWALATPLLAITGQRLEDRGQEFADRFFEAQHNWLGLLEPGNAPPVDLIPALRWVPERWADWKTKARFVREYMIEEYDHFFQTASGLASKSKSKDTATCGEVTSSFPSLMTKILEDQDHLKEGERPLTAEEIGWMGGGLVDAAVDTTWATVMSFIMFFAQYPEVQAKAQEEIDRVYGDKPASGEDLDNLLYLRASMLEVFRLRPPAPNGLPHVLTRDDVFEGYKIPKGTTILTNIWGMQRNPDDYDEPEKFMPERYLNNPSGLKAGIEATDGKKPTYTFGAGRRICPGEAFAYNSVLLVMAKLLWAFKIIAPEPLDISEETGFNTGLVLGPKPFNVNFVPRDETKKRGIIADLAARTAAMDGVVI</sequence>